<gene>
    <name evidence="2" type="ORF">BXZ70DRAFT_939120</name>
</gene>
<protein>
    <submittedName>
        <fullName evidence="2">Uncharacterized protein</fullName>
    </submittedName>
</protein>
<feature type="compositionally biased region" description="Polar residues" evidence="1">
    <location>
        <begin position="279"/>
        <end position="292"/>
    </location>
</feature>
<feature type="compositionally biased region" description="Basic and acidic residues" evidence="1">
    <location>
        <begin position="262"/>
        <end position="277"/>
    </location>
</feature>
<dbReference type="EMBL" id="JAEVFJ010000016">
    <property type="protein sequence ID" value="KAH8100351.1"/>
    <property type="molecule type" value="Genomic_DNA"/>
</dbReference>
<feature type="region of interest" description="Disordered" evidence="1">
    <location>
        <begin position="201"/>
        <end position="427"/>
    </location>
</feature>
<feature type="compositionally biased region" description="Polar residues" evidence="1">
    <location>
        <begin position="330"/>
        <end position="342"/>
    </location>
</feature>
<keyword evidence="3" id="KW-1185">Reference proteome</keyword>
<dbReference type="Proteomes" id="UP000813824">
    <property type="component" value="Unassembled WGS sequence"/>
</dbReference>
<dbReference type="OrthoDB" id="435460at2759"/>
<feature type="compositionally biased region" description="Basic and acidic residues" evidence="1">
    <location>
        <begin position="407"/>
        <end position="426"/>
    </location>
</feature>
<feature type="compositionally biased region" description="Basic and acidic residues" evidence="1">
    <location>
        <begin position="308"/>
        <end position="326"/>
    </location>
</feature>
<organism evidence="2 3">
    <name type="scientific">Cristinia sonorae</name>
    <dbReference type="NCBI Taxonomy" id="1940300"/>
    <lineage>
        <taxon>Eukaryota</taxon>
        <taxon>Fungi</taxon>
        <taxon>Dikarya</taxon>
        <taxon>Basidiomycota</taxon>
        <taxon>Agaricomycotina</taxon>
        <taxon>Agaricomycetes</taxon>
        <taxon>Agaricomycetidae</taxon>
        <taxon>Agaricales</taxon>
        <taxon>Pleurotineae</taxon>
        <taxon>Stephanosporaceae</taxon>
        <taxon>Cristinia</taxon>
    </lineage>
</organism>
<evidence type="ECO:0000256" key="1">
    <source>
        <dbReference type="SAM" id="MobiDB-lite"/>
    </source>
</evidence>
<reference evidence="2" key="1">
    <citation type="journal article" date="2021" name="New Phytol.">
        <title>Evolutionary innovations through gain and loss of genes in the ectomycorrhizal Boletales.</title>
        <authorList>
            <person name="Wu G."/>
            <person name="Miyauchi S."/>
            <person name="Morin E."/>
            <person name="Kuo A."/>
            <person name="Drula E."/>
            <person name="Varga T."/>
            <person name="Kohler A."/>
            <person name="Feng B."/>
            <person name="Cao Y."/>
            <person name="Lipzen A."/>
            <person name="Daum C."/>
            <person name="Hundley H."/>
            <person name="Pangilinan J."/>
            <person name="Johnson J."/>
            <person name="Barry K."/>
            <person name="LaButti K."/>
            <person name="Ng V."/>
            <person name="Ahrendt S."/>
            <person name="Min B."/>
            <person name="Choi I.G."/>
            <person name="Park H."/>
            <person name="Plett J.M."/>
            <person name="Magnuson J."/>
            <person name="Spatafora J.W."/>
            <person name="Nagy L.G."/>
            <person name="Henrissat B."/>
            <person name="Grigoriev I.V."/>
            <person name="Yang Z.L."/>
            <person name="Xu J."/>
            <person name="Martin F.M."/>
        </authorList>
    </citation>
    <scope>NUCLEOTIDE SEQUENCE</scope>
    <source>
        <strain evidence="2">KKN 215</strain>
    </source>
</reference>
<proteinExistence type="predicted"/>
<accession>A0A8K0UNX3</accession>
<comment type="caution">
    <text evidence="2">The sequence shown here is derived from an EMBL/GenBank/DDBJ whole genome shotgun (WGS) entry which is preliminary data.</text>
</comment>
<sequence>MNIEQIKNLALWHAEHNRDGRGRTGVRIYKAMVRMEQRGPFSSKSWTTHRSALGWRAYYRRHSAFIDARVNELLAKYPDLPDKSEILAAFMYSAPTSSSMLYTAQEMYLLARYLAEETPDGRGRNGHKVYHKLVNNPTRWPWGQGHSPADWQGHYNSNADWYRQAIYKLQARSETHGKRTQDDAPTVRTATVKRRRVVLSSDSEVEYEGDRVSSSSLVSVPDGYGVDDDEGEYGNGDGDDESRGYENDHEDEDEEDEIVGEQGKEYTEEPRDEEPSGKGEQTQLTRLWNSGSDVGVRAGEGDSENEEVTMRGDGDGKLKAGGKDQLHGCTRSNPVNGSTQCIPHSPDASSLEEADTGQPLTGPSTGGDRNSHHDLESDQPHGREDATHDHRPESSGSVALSHPVTASRDKGEQHASQPTRHDRDINVDPLGNEDLAFHLLNEDETTTGFQTAVARKVFSITKDLQTAVRLLGIMREAAEQALLEVVESEGQNRPGSEDCV</sequence>
<dbReference type="AlphaFoldDB" id="A0A8K0UNX3"/>
<name>A0A8K0UNX3_9AGAR</name>
<feature type="compositionally biased region" description="Acidic residues" evidence="1">
    <location>
        <begin position="248"/>
        <end position="259"/>
    </location>
</feature>
<evidence type="ECO:0000313" key="2">
    <source>
        <dbReference type="EMBL" id="KAH8100351.1"/>
    </source>
</evidence>
<feature type="compositionally biased region" description="Basic and acidic residues" evidence="1">
    <location>
        <begin position="369"/>
        <end position="393"/>
    </location>
</feature>
<feature type="compositionally biased region" description="Acidic residues" evidence="1">
    <location>
        <begin position="225"/>
        <end position="240"/>
    </location>
</feature>
<evidence type="ECO:0000313" key="3">
    <source>
        <dbReference type="Proteomes" id="UP000813824"/>
    </source>
</evidence>